<feature type="domain" description="HTH myb-type" evidence="14">
    <location>
        <begin position="36"/>
        <end position="88"/>
    </location>
</feature>
<keyword evidence="6" id="KW-0238">DNA-binding</keyword>
<keyword evidence="2" id="KW-0677">Repeat</keyword>
<dbReference type="FunFam" id="1.10.10.60:FF:000119">
    <property type="entry name" value="Transcription factor GAMYB"/>
    <property type="match status" value="1"/>
</dbReference>
<evidence type="ECO:0000256" key="2">
    <source>
        <dbReference type="ARBA" id="ARBA00022737"/>
    </source>
</evidence>
<dbReference type="GO" id="GO:0030154">
    <property type="term" value="P:cell differentiation"/>
    <property type="evidence" value="ECO:0007669"/>
    <property type="project" value="UniProtKB-KW"/>
</dbReference>
<keyword evidence="5" id="KW-0287">Flowering</keyword>
<feature type="compositionally biased region" description="Basic and acidic residues" evidence="12">
    <location>
        <begin position="1"/>
        <end position="18"/>
    </location>
</feature>
<dbReference type="SMART" id="SM00717">
    <property type="entry name" value="SANT"/>
    <property type="match status" value="2"/>
</dbReference>
<dbReference type="InterPro" id="IPR017930">
    <property type="entry name" value="Myb_dom"/>
</dbReference>
<accession>A0A835QSC1</accession>
<dbReference type="PROSITE" id="PS50090">
    <property type="entry name" value="MYB_LIKE"/>
    <property type="match status" value="2"/>
</dbReference>
<evidence type="ECO:0000259" key="14">
    <source>
        <dbReference type="PROSITE" id="PS51294"/>
    </source>
</evidence>
<keyword evidence="4" id="KW-0805">Transcription regulation</keyword>
<sequence>MSLVKDDCDTLMKSKEQPDSSLNDEDDRGRSWTPRGVVLKKGPWTSAEDAILVEYVKKHGEGNWNAVQKHSGLARCGKSCRLRWANHLRPSLKKGVFTKEEEQMIIQMHAKMGNKWARMASFLPGRTDNEIKNYWNTRIKRRQRAGLPLYPPNLCKQSSNEVQFKTGAKQSCELSQKAGDQMRGLGFPPHRTNLESLGPLPYPSLLLTGTNYFGSSNYPLFSSPGLDCFKSWQPGYHGALDVPVFEQLSTKLSDSIYRNLRSSPLNNFCASRYALGTTKQELPSLQYPETDHTNLPMCPSSIYEEVDNFIQSPGDVIVQSDCASAISSGLLEALFHESQATSNGKKLSYVKCSSSSAISLGDMMETSTVNFTSSEWEETGELNNPFYQSAVSLLNECTPISGSSIDELQYSQASTAAAEPSELTVEAAVPMGLLDEGIPQSPEFLRPDALLGLDWFVGTSHVLKESSDMDDSIVTLLAESQSPVLSDPLDCCPWQNMPRVHQMPESPKFA</sequence>
<evidence type="ECO:0000256" key="1">
    <source>
        <dbReference type="ARBA" id="ARBA00004123"/>
    </source>
</evidence>
<keyword evidence="8" id="KW-0804">Transcription</keyword>
<dbReference type="GO" id="GO:0003677">
    <property type="term" value="F:DNA binding"/>
    <property type="evidence" value="ECO:0007669"/>
    <property type="project" value="UniProtKB-KW"/>
</dbReference>
<evidence type="ECO:0000259" key="13">
    <source>
        <dbReference type="PROSITE" id="PS50090"/>
    </source>
</evidence>
<evidence type="ECO:0000256" key="7">
    <source>
        <dbReference type="ARBA" id="ARBA00023159"/>
    </source>
</evidence>
<comment type="caution">
    <text evidence="15">The sequence shown here is derived from an EMBL/GenBank/DDBJ whole genome shotgun (WGS) entry which is preliminary data.</text>
</comment>
<dbReference type="PANTHER" id="PTHR47995:SF18">
    <property type="entry name" value="TRANSCRIPTION FACTOR MYB65"/>
    <property type="match status" value="1"/>
</dbReference>
<evidence type="ECO:0000256" key="9">
    <source>
        <dbReference type="ARBA" id="ARBA00023242"/>
    </source>
</evidence>
<evidence type="ECO:0000256" key="10">
    <source>
        <dbReference type="ARBA" id="ARBA00071221"/>
    </source>
</evidence>
<evidence type="ECO:0000256" key="3">
    <source>
        <dbReference type="ARBA" id="ARBA00022782"/>
    </source>
</evidence>
<dbReference type="EMBL" id="JADCNM010000007">
    <property type="protein sequence ID" value="KAG0475154.1"/>
    <property type="molecule type" value="Genomic_DNA"/>
</dbReference>
<dbReference type="SUPFAM" id="SSF46689">
    <property type="entry name" value="Homeodomain-like"/>
    <property type="match status" value="1"/>
</dbReference>
<feature type="domain" description="HTH myb-type" evidence="14">
    <location>
        <begin position="89"/>
        <end position="143"/>
    </location>
</feature>
<evidence type="ECO:0000256" key="6">
    <source>
        <dbReference type="ARBA" id="ARBA00023125"/>
    </source>
</evidence>
<organism evidence="15 16">
    <name type="scientific">Vanilla planifolia</name>
    <name type="common">Vanilla</name>
    <dbReference type="NCBI Taxonomy" id="51239"/>
    <lineage>
        <taxon>Eukaryota</taxon>
        <taxon>Viridiplantae</taxon>
        <taxon>Streptophyta</taxon>
        <taxon>Embryophyta</taxon>
        <taxon>Tracheophyta</taxon>
        <taxon>Spermatophyta</taxon>
        <taxon>Magnoliopsida</taxon>
        <taxon>Liliopsida</taxon>
        <taxon>Asparagales</taxon>
        <taxon>Orchidaceae</taxon>
        <taxon>Vanilloideae</taxon>
        <taxon>Vanilleae</taxon>
        <taxon>Vanilla</taxon>
    </lineage>
</organism>
<dbReference type="PANTHER" id="PTHR47995">
    <property type="entry name" value="TRANSCRIPTION FACTOR MYB33-RELATED"/>
    <property type="match status" value="1"/>
</dbReference>
<comment type="subcellular location">
    <subcellularLocation>
        <location evidence="1">Nucleus</location>
    </subcellularLocation>
</comment>
<feature type="region of interest" description="Disordered" evidence="12">
    <location>
        <begin position="1"/>
        <end position="35"/>
    </location>
</feature>
<reference evidence="15 16" key="1">
    <citation type="journal article" date="2020" name="Nat. Food">
        <title>A phased Vanilla planifolia genome enables genetic improvement of flavour and production.</title>
        <authorList>
            <person name="Hasing T."/>
            <person name="Tang H."/>
            <person name="Brym M."/>
            <person name="Khazi F."/>
            <person name="Huang T."/>
            <person name="Chambers A.H."/>
        </authorList>
    </citation>
    <scope>NUCLEOTIDE SEQUENCE [LARGE SCALE GENOMIC DNA]</scope>
    <source>
        <tissue evidence="15">Leaf</tissue>
    </source>
</reference>
<feature type="domain" description="Myb-like" evidence="13">
    <location>
        <begin position="39"/>
        <end position="88"/>
    </location>
</feature>
<evidence type="ECO:0000256" key="5">
    <source>
        <dbReference type="ARBA" id="ARBA00023089"/>
    </source>
</evidence>
<dbReference type="FunFam" id="1.10.10.60:FF:000001">
    <property type="entry name" value="MYB-related transcription factor"/>
    <property type="match status" value="1"/>
</dbReference>
<gene>
    <name evidence="15" type="ORF">HPP92_014840</name>
</gene>
<evidence type="ECO:0000256" key="12">
    <source>
        <dbReference type="SAM" id="MobiDB-lite"/>
    </source>
</evidence>
<dbReference type="GO" id="GO:0009908">
    <property type="term" value="P:flower development"/>
    <property type="evidence" value="ECO:0007669"/>
    <property type="project" value="UniProtKB-KW"/>
</dbReference>
<protein>
    <recommendedName>
        <fullName evidence="10">Transcription factor GAMYB</fullName>
    </recommendedName>
    <alternativeName>
        <fullName evidence="11">OsGAMyb</fullName>
    </alternativeName>
</protein>
<dbReference type="GO" id="GO:0009555">
    <property type="term" value="P:pollen development"/>
    <property type="evidence" value="ECO:0007669"/>
    <property type="project" value="UniProtKB-ARBA"/>
</dbReference>
<dbReference type="InterPro" id="IPR001005">
    <property type="entry name" value="SANT/Myb"/>
</dbReference>
<dbReference type="PROSITE" id="PS51294">
    <property type="entry name" value="HTH_MYB"/>
    <property type="match status" value="2"/>
</dbReference>
<dbReference type="OrthoDB" id="2143914at2759"/>
<evidence type="ECO:0000313" key="15">
    <source>
        <dbReference type="EMBL" id="KAG0475154.1"/>
    </source>
</evidence>
<dbReference type="Proteomes" id="UP000639772">
    <property type="component" value="Chromosome 7"/>
</dbReference>
<dbReference type="GO" id="GO:0005634">
    <property type="term" value="C:nucleus"/>
    <property type="evidence" value="ECO:0007669"/>
    <property type="project" value="UniProtKB-SubCell"/>
</dbReference>
<feature type="domain" description="Myb-like" evidence="13">
    <location>
        <begin position="89"/>
        <end position="139"/>
    </location>
</feature>
<keyword evidence="9" id="KW-0539">Nucleus</keyword>
<evidence type="ECO:0000256" key="8">
    <source>
        <dbReference type="ARBA" id="ARBA00023163"/>
    </source>
</evidence>
<dbReference type="Pfam" id="PF00249">
    <property type="entry name" value="Myb_DNA-binding"/>
    <property type="match status" value="2"/>
</dbReference>
<dbReference type="Gene3D" id="1.10.10.60">
    <property type="entry name" value="Homeodomain-like"/>
    <property type="match status" value="2"/>
</dbReference>
<evidence type="ECO:0000313" key="16">
    <source>
        <dbReference type="Proteomes" id="UP000639772"/>
    </source>
</evidence>
<keyword evidence="7" id="KW-0010">Activator</keyword>
<name>A0A835QSC1_VANPL</name>
<evidence type="ECO:0000256" key="4">
    <source>
        <dbReference type="ARBA" id="ARBA00023015"/>
    </source>
</evidence>
<proteinExistence type="predicted"/>
<dbReference type="InterPro" id="IPR009057">
    <property type="entry name" value="Homeodomain-like_sf"/>
</dbReference>
<keyword evidence="3" id="KW-0221">Differentiation</keyword>
<dbReference type="CDD" id="cd00167">
    <property type="entry name" value="SANT"/>
    <property type="match status" value="2"/>
</dbReference>
<evidence type="ECO:0000256" key="11">
    <source>
        <dbReference type="ARBA" id="ARBA00078675"/>
    </source>
</evidence>
<dbReference type="AlphaFoldDB" id="A0A835QSC1"/>